<accession>A0A9Q0YG99</accession>
<protein>
    <submittedName>
        <fullName evidence="8">Tripartite motif-containing protein 3</fullName>
    </submittedName>
</protein>
<dbReference type="GO" id="GO:0006513">
    <property type="term" value="P:protein monoubiquitination"/>
    <property type="evidence" value="ECO:0007669"/>
    <property type="project" value="TreeGrafter"/>
</dbReference>
<dbReference type="AlphaFoldDB" id="A0A9Q0YG99"/>
<dbReference type="PROSITE" id="PS00028">
    <property type="entry name" value="ZINC_FINGER_C2H2_1"/>
    <property type="match status" value="1"/>
</dbReference>
<evidence type="ECO:0000259" key="7">
    <source>
        <dbReference type="PROSITE" id="PS50119"/>
    </source>
</evidence>
<evidence type="ECO:0000313" key="9">
    <source>
        <dbReference type="Proteomes" id="UP001152320"/>
    </source>
</evidence>
<dbReference type="InterPro" id="IPR017907">
    <property type="entry name" value="Znf_RING_CS"/>
</dbReference>
<name>A0A9Q0YG99_HOLLE</name>
<gene>
    <name evidence="8" type="ORF">HOLleu_39606</name>
</gene>
<dbReference type="Pfam" id="PF13445">
    <property type="entry name" value="zf-RING_UBOX"/>
    <property type="match status" value="1"/>
</dbReference>
<dbReference type="InterPro" id="IPR013083">
    <property type="entry name" value="Znf_RING/FYVE/PHD"/>
</dbReference>
<dbReference type="Gene3D" id="3.30.160.60">
    <property type="entry name" value="Classic Zinc Finger"/>
    <property type="match status" value="1"/>
</dbReference>
<evidence type="ECO:0000256" key="2">
    <source>
        <dbReference type="ARBA" id="ARBA00022771"/>
    </source>
</evidence>
<feature type="domain" description="B box-type" evidence="7">
    <location>
        <begin position="93"/>
        <end position="135"/>
    </location>
</feature>
<keyword evidence="9" id="KW-1185">Reference proteome</keyword>
<feature type="coiled-coil region" evidence="5">
    <location>
        <begin position="146"/>
        <end position="206"/>
    </location>
</feature>
<reference evidence="8" key="1">
    <citation type="submission" date="2021-10" db="EMBL/GenBank/DDBJ databases">
        <title>Tropical sea cucumber genome reveals ecological adaptation and Cuvierian tubules defense mechanism.</title>
        <authorList>
            <person name="Chen T."/>
        </authorList>
    </citation>
    <scope>NUCLEOTIDE SEQUENCE</scope>
    <source>
        <strain evidence="8">Nanhai2018</strain>
        <tissue evidence="8">Muscle</tissue>
    </source>
</reference>
<dbReference type="EMBL" id="JAIZAY010000021">
    <property type="protein sequence ID" value="KAJ8022192.1"/>
    <property type="molecule type" value="Genomic_DNA"/>
</dbReference>
<dbReference type="SUPFAM" id="SSF57850">
    <property type="entry name" value="RING/U-box"/>
    <property type="match status" value="1"/>
</dbReference>
<keyword evidence="3" id="KW-0862">Zinc</keyword>
<keyword evidence="2 4" id="KW-0863">Zinc-finger</keyword>
<sequence>MAEGGHSLNVSCSICFEDYKTPKVLTCGHTFCCQCVSKMVGRNSYLQCPTCRKDISLPESGKVEDFTTNFALLSLILDQKKIKKGDGHLLKADPGFECPQHKNPTTFYCKSCKKSVCAECLLQDHKPDKHTIATTSDMAVIFSGELQKHLQQLKVYENEAKSLGKKISEGLHCYEEDKKTVQDQVNIALERKKEMLEKSAEKLINELHKKAKGHTGAYTDLQAKHSTLCDLSSKIHKYVMTYTII</sequence>
<evidence type="ECO:0000256" key="5">
    <source>
        <dbReference type="SAM" id="Coils"/>
    </source>
</evidence>
<proteinExistence type="predicted"/>
<comment type="caution">
    <text evidence="8">The sequence shown here is derived from an EMBL/GenBank/DDBJ whole genome shotgun (WGS) entry which is preliminary data.</text>
</comment>
<dbReference type="OrthoDB" id="252722at2759"/>
<dbReference type="PROSITE" id="PS50119">
    <property type="entry name" value="ZF_BBOX"/>
    <property type="match status" value="1"/>
</dbReference>
<evidence type="ECO:0000256" key="3">
    <source>
        <dbReference type="ARBA" id="ARBA00022833"/>
    </source>
</evidence>
<dbReference type="InterPro" id="IPR027370">
    <property type="entry name" value="Znf-RING_euk"/>
</dbReference>
<dbReference type="Pfam" id="PF00643">
    <property type="entry name" value="zf-B_box"/>
    <property type="match status" value="1"/>
</dbReference>
<dbReference type="PANTHER" id="PTHR25462:SF229">
    <property type="entry name" value="TRANSCRIPTION INTERMEDIARY FACTOR 1-BETA"/>
    <property type="match status" value="1"/>
</dbReference>
<evidence type="ECO:0000313" key="8">
    <source>
        <dbReference type="EMBL" id="KAJ8022192.1"/>
    </source>
</evidence>
<dbReference type="SMART" id="SM00184">
    <property type="entry name" value="RING"/>
    <property type="match status" value="1"/>
</dbReference>
<dbReference type="InterPro" id="IPR000315">
    <property type="entry name" value="Znf_B-box"/>
</dbReference>
<dbReference type="SMART" id="SM00336">
    <property type="entry name" value="BBOX"/>
    <property type="match status" value="1"/>
</dbReference>
<evidence type="ECO:0000256" key="1">
    <source>
        <dbReference type="ARBA" id="ARBA00022723"/>
    </source>
</evidence>
<dbReference type="InterPro" id="IPR013087">
    <property type="entry name" value="Znf_C2H2_type"/>
</dbReference>
<dbReference type="PROSITE" id="PS00518">
    <property type="entry name" value="ZF_RING_1"/>
    <property type="match status" value="1"/>
</dbReference>
<dbReference type="PROSITE" id="PS50089">
    <property type="entry name" value="ZF_RING_2"/>
    <property type="match status" value="1"/>
</dbReference>
<dbReference type="Gene3D" id="3.30.40.10">
    <property type="entry name" value="Zinc/RING finger domain, C3HC4 (zinc finger)"/>
    <property type="match status" value="1"/>
</dbReference>
<dbReference type="SUPFAM" id="SSF57845">
    <property type="entry name" value="B-box zinc-binding domain"/>
    <property type="match status" value="1"/>
</dbReference>
<dbReference type="GO" id="GO:0061630">
    <property type="term" value="F:ubiquitin protein ligase activity"/>
    <property type="evidence" value="ECO:0007669"/>
    <property type="project" value="TreeGrafter"/>
</dbReference>
<evidence type="ECO:0000259" key="6">
    <source>
        <dbReference type="PROSITE" id="PS50089"/>
    </source>
</evidence>
<dbReference type="GO" id="GO:0008270">
    <property type="term" value="F:zinc ion binding"/>
    <property type="evidence" value="ECO:0007669"/>
    <property type="project" value="UniProtKB-KW"/>
</dbReference>
<dbReference type="Proteomes" id="UP001152320">
    <property type="component" value="Chromosome 21"/>
</dbReference>
<dbReference type="InterPro" id="IPR001841">
    <property type="entry name" value="Znf_RING"/>
</dbReference>
<organism evidence="8 9">
    <name type="scientific">Holothuria leucospilota</name>
    <name type="common">Black long sea cucumber</name>
    <name type="synonym">Mertensiothuria leucospilota</name>
    <dbReference type="NCBI Taxonomy" id="206669"/>
    <lineage>
        <taxon>Eukaryota</taxon>
        <taxon>Metazoa</taxon>
        <taxon>Echinodermata</taxon>
        <taxon>Eleutherozoa</taxon>
        <taxon>Echinozoa</taxon>
        <taxon>Holothuroidea</taxon>
        <taxon>Aspidochirotacea</taxon>
        <taxon>Aspidochirotida</taxon>
        <taxon>Holothuriidae</taxon>
        <taxon>Holothuria</taxon>
    </lineage>
</organism>
<dbReference type="InterPro" id="IPR047153">
    <property type="entry name" value="TRIM45/56/19-like"/>
</dbReference>
<dbReference type="PANTHER" id="PTHR25462">
    <property type="entry name" value="BONUS, ISOFORM C-RELATED"/>
    <property type="match status" value="1"/>
</dbReference>
<keyword evidence="1" id="KW-0479">Metal-binding</keyword>
<keyword evidence="5" id="KW-0175">Coiled coil</keyword>
<feature type="domain" description="RING-type" evidence="6">
    <location>
        <begin position="12"/>
        <end position="52"/>
    </location>
</feature>
<evidence type="ECO:0000256" key="4">
    <source>
        <dbReference type="PROSITE-ProRule" id="PRU00024"/>
    </source>
</evidence>